<reference evidence="3" key="1">
    <citation type="submission" date="2024-06" db="EMBL/GenBank/DDBJ databases">
        <authorList>
            <person name="Liu X."/>
            <person name="Lenzi L."/>
            <person name="Haldenby T S."/>
            <person name="Uol C."/>
        </authorList>
    </citation>
    <scope>NUCLEOTIDE SEQUENCE</scope>
</reference>
<dbReference type="Gene3D" id="2.30.29.30">
    <property type="entry name" value="Pleckstrin-homology domain (PH domain)/Phosphotyrosine-binding domain (PTB)"/>
    <property type="match status" value="1"/>
</dbReference>
<evidence type="ECO:0000259" key="2">
    <source>
        <dbReference type="PROSITE" id="PS50057"/>
    </source>
</evidence>
<dbReference type="EMBL" id="CAXLJL010000401">
    <property type="protein sequence ID" value="CAL5137504.1"/>
    <property type="molecule type" value="Genomic_DNA"/>
</dbReference>
<dbReference type="SMART" id="SM00295">
    <property type="entry name" value="B41"/>
    <property type="match status" value="1"/>
</dbReference>
<evidence type="ECO:0000256" key="1">
    <source>
        <dbReference type="SAM" id="MobiDB-lite"/>
    </source>
</evidence>
<dbReference type="CDD" id="cd14473">
    <property type="entry name" value="FERM_B-lobe"/>
    <property type="match status" value="2"/>
</dbReference>
<dbReference type="Pfam" id="PF09380">
    <property type="entry name" value="FERM_C"/>
    <property type="match status" value="1"/>
</dbReference>
<feature type="region of interest" description="Disordered" evidence="1">
    <location>
        <begin position="1057"/>
        <end position="1091"/>
    </location>
</feature>
<name>A0AAV2TMM2_CALDB</name>
<dbReference type="Gene3D" id="1.20.80.60">
    <property type="match status" value="1"/>
</dbReference>
<comment type="caution">
    <text evidence="3">The sequence shown here is derived from an EMBL/GenBank/DDBJ whole genome shotgun (WGS) entry which is preliminary data.</text>
</comment>
<dbReference type="InterPro" id="IPR035963">
    <property type="entry name" value="FERM_2"/>
</dbReference>
<dbReference type="SUPFAM" id="SSF54236">
    <property type="entry name" value="Ubiquitin-like"/>
    <property type="match status" value="1"/>
</dbReference>
<dbReference type="AlphaFoldDB" id="A0AAV2TMM2"/>
<proteinExistence type="predicted"/>
<organism evidence="3 4">
    <name type="scientific">Calicophoron daubneyi</name>
    <name type="common">Rumen fluke</name>
    <name type="synonym">Paramphistomum daubneyi</name>
    <dbReference type="NCBI Taxonomy" id="300641"/>
    <lineage>
        <taxon>Eukaryota</taxon>
        <taxon>Metazoa</taxon>
        <taxon>Spiralia</taxon>
        <taxon>Lophotrochozoa</taxon>
        <taxon>Platyhelminthes</taxon>
        <taxon>Trematoda</taxon>
        <taxon>Digenea</taxon>
        <taxon>Plagiorchiida</taxon>
        <taxon>Pronocephalata</taxon>
        <taxon>Paramphistomoidea</taxon>
        <taxon>Paramphistomidae</taxon>
        <taxon>Calicophoron</taxon>
    </lineage>
</organism>
<dbReference type="InterPro" id="IPR018980">
    <property type="entry name" value="FERM_PH-like_C"/>
</dbReference>
<feature type="compositionally biased region" description="Polar residues" evidence="1">
    <location>
        <begin position="1066"/>
        <end position="1091"/>
    </location>
</feature>
<dbReference type="InterPro" id="IPR018979">
    <property type="entry name" value="FERM_N"/>
</dbReference>
<feature type="domain" description="FERM" evidence="2">
    <location>
        <begin position="136"/>
        <end position="697"/>
    </location>
</feature>
<dbReference type="InterPro" id="IPR019747">
    <property type="entry name" value="FERM_CS"/>
</dbReference>
<dbReference type="SUPFAM" id="SSF47031">
    <property type="entry name" value="Second domain of FERM"/>
    <property type="match status" value="1"/>
</dbReference>
<accession>A0AAV2TMM2</accession>
<dbReference type="Proteomes" id="UP001497525">
    <property type="component" value="Unassembled WGS sequence"/>
</dbReference>
<dbReference type="PROSITE" id="PS50057">
    <property type="entry name" value="FERM_3"/>
    <property type="match status" value="1"/>
</dbReference>
<feature type="region of interest" description="Disordered" evidence="1">
    <location>
        <begin position="954"/>
        <end position="976"/>
    </location>
</feature>
<dbReference type="InterPro" id="IPR019748">
    <property type="entry name" value="FERM_central"/>
</dbReference>
<dbReference type="Gene3D" id="3.10.20.90">
    <property type="entry name" value="Phosphatidylinositol 3-kinase Catalytic Subunit, Chain A, domain 1"/>
    <property type="match status" value="1"/>
</dbReference>
<feature type="compositionally biased region" description="Polar residues" evidence="1">
    <location>
        <begin position="808"/>
        <end position="818"/>
    </location>
</feature>
<dbReference type="PROSITE" id="PS00661">
    <property type="entry name" value="FERM_2"/>
    <property type="match status" value="1"/>
</dbReference>
<protein>
    <recommendedName>
        <fullName evidence="2">FERM domain-containing protein</fullName>
    </recommendedName>
</protein>
<dbReference type="InterPro" id="IPR011993">
    <property type="entry name" value="PH-like_dom_sf"/>
</dbReference>
<dbReference type="SUPFAM" id="SSF50729">
    <property type="entry name" value="PH domain-like"/>
    <property type="match status" value="1"/>
</dbReference>
<dbReference type="PANTHER" id="PTHR23280:SF21">
    <property type="entry name" value="PROTEIN 4.1 HOMOLOG"/>
    <property type="match status" value="1"/>
</dbReference>
<sequence>MAALSASIELTAGHRLSRGQAVLTLCSLQCYGPTFKSHVMEEDEIWQLRTEITSIDPTHGAGVFPHNGAGESSPLRLNARSDEEEQRNLQSTVRMDPNACSSSHRIPSYVQAYFRSVISSVLIVKRSVSSTPKHELRCTVILLDGQRVTYYLELFIFRQTGAFGHELFDLVATHLELEERGYFGLVYFIDSRRDSCHESAEDAASVLGDVSSSRTDEQCSHPTISSMDYRRSLRKSGSIRRGTMCFKEWNESPEFVGDVPFWLRMDRRIADQCKGSDLMFYFQVKYFIPHPECDIGCPNARHQYCLQLCDNLTNGRLPCSFYTHVILGAYIAQMTFGNARMQRSLDDDESLRTSGPDSKRQSMTVCSSLGTHSLLSERTCSLAEPEQSDDSVVWNPRDEAQPLAAVTRAKCATIGTTSANHPLATIGPDCSRSVRSDSVQLTYLSILPHLDWNKTCPASIQHRNTMDFSRGTMESTSLSDRIGPSAGPNWPYPKMIALSCPQLLSRVARFHRRLHGMSRSNAECAFLNCARRMALYGVELHTLKDLRIQTCHSWASRHLSLIVRSLHNFRGHARAASSSANHIAGDVNLAHSGDDQSNQSSVSPILRNPTPPDYTCGVHSSGILIYRGRVRMAIFPWSRIVKISLHRSIFRLVARNCEDDSGRGQKILYNFIFSSPKLAARFYRSCIDHHRYFRLRRSRANDVGGPAALPCHTRELRQTSDTAQRRHSMPRRRTVPLERNSMRNSCNGSTHEQPAVVVNRRRGLSLLQRIFSYRANPNSVGVRLGTHNIPTHPAIGISTTDREPSPLMTRNENSTPRTVATVQRIPRDDLGSIRDHVHTPVLCSPILSPVYSVGSTESNGPTREPTTTDVEVHRNHSADSEIGIRRAGRGNETSHSLSLLVSETGASEQPTFHIYPSVCCPTIPPATLPAVSPVCDTPCPIHAQSDAPVDVRVTESGDSTKSRSATPIRRPPRPSVPPLICHSKRFTLPKTNWTVGSDESLSEAARQPQMVSASGSNFPNHPCAWSVAIVPTYTSLITPDGTIHRLLPSQCATKPVSPPPLLLSSRTQNEASGPSGFSSSPNESATGNASIQTTPPLVIPVVRTKSFRYPIADVQFNQYTTLASSTIIAVNGLAVPVIPTKSLYLRHQNIAYRFL</sequence>
<feature type="region of interest" description="Disordered" evidence="1">
    <location>
        <begin position="791"/>
        <end position="818"/>
    </location>
</feature>
<dbReference type="Pfam" id="PF00373">
    <property type="entry name" value="FERM_M"/>
    <property type="match status" value="1"/>
</dbReference>
<evidence type="ECO:0000313" key="4">
    <source>
        <dbReference type="Proteomes" id="UP001497525"/>
    </source>
</evidence>
<dbReference type="InterPro" id="IPR000299">
    <property type="entry name" value="FERM_domain"/>
</dbReference>
<dbReference type="GO" id="GO:0005856">
    <property type="term" value="C:cytoskeleton"/>
    <property type="evidence" value="ECO:0007669"/>
    <property type="project" value="TreeGrafter"/>
</dbReference>
<dbReference type="Pfam" id="PF09379">
    <property type="entry name" value="FERM_N"/>
    <property type="match status" value="1"/>
</dbReference>
<dbReference type="InterPro" id="IPR029071">
    <property type="entry name" value="Ubiquitin-like_domsf"/>
</dbReference>
<dbReference type="SMART" id="SM01196">
    <property type="entry name" value="FERM_C"/>
    <property type="match status" value="1"/>
</dbReference>
<dbReference type="GO" id="GO:0031032">
    <property type="term" value="P:actomyosin structure organization"/>
    <property type="evidence" value="ECO:0007669"/>
    <property type="project" value="TreeGrafter"/>
</dbReference>
<feature type="compositionally biased region" description="Polar residues" evidence="1">
    <location>
        <begin position="853"/>
        <end position="869"/>
    </location>
</feature>
<dbReference type="PANTHER" id="PTHR23280">
    <property type="entry name" value="4.1 G PROTEIN"/>
    <property type="match status" value="1"/>
</dbReference>
<gene>
    <name evidence="3" type="ORF">CDAUBV1_LOCUS11806</name>
</gene>
<dbReference type="InterPro" id="IPR019749">
    <property type="entry name" value="Band_41_domain"/>
</dbReference>
<evidence type="ECO:0000313" key="3">
    <source>
        <dbReference type="EMBL" id="CAL5137504.1"/>
    </source>
</evidence>
<feature type="region of interest" description="Disordered" evidence="1">
    <location>
        <begin position="853"/>
        <end position="875"/>
    </location>
</feature>